<dbReference type="Proteomes" id="UP000199582">
    <property type="component" value="Unassembled WGS sequence"/>
</dbReference>
<dbReference type="AlphaFoldDB" id="A0A1H7V3L2"/>
<feature type="signal peptide" evidence="1">
    <location>
        <begin position="1"/>
        <end position="20"/>
    </location>
</feature>
<dbReference type="SUPFAM" id="SSF53850">
    <property type="entry name" value="Periplasmic binding protein-like II"/>
    <property type="match status" value="1"/>
</dbReference>
<gene>
    <name evidence="2" type="ORF">SAMN05443999_111107</name>
</gene>
<evidence type="ECO:0000313" key="3">
    <source>
        <dbReference type="Proteomes" id="UP000199582"/>
    </source>
</evidence>
<dbReference type="PANTHER" id="PTHR42779:SF1">
    <property type="entry name" value="PROTEIN YNJB"/>
    <property type="match status" value="1"/>
</dbReference>
<name>A0A1H7V3L2_9RHOB</name>
<keyword evidence="3" id="KW-1185">Reference proteome</keyword>
<keyword evidence="1" id="KW-0732">Signal</keyword>
<evidence type="ECO:0000256" key="1">
    <source>
        <dbReference type="SAM" id="SignalP"/>
    </source>
</evidence>
<dbReference type="EMBL" id="FOAG01000011">
    <property type="protein sequence ID" value="SEM03317.1"/>
    <property type="molecule type" value="Genomic_DNA"/>
</dbReference>
<feature type="chain" id="PRO_5009299838" evidence="1">
    <location>
        <begin position="21"/>
        <end position="405"/>
    </location>
</feature>
<dbReference type="STRING" id="1287727.SAMN05443999_111107"/>
<dbReference type="NCBIfam" id="NF008633">
    <property type="entry name" value="PRK11622.1"/>
    <property type="match status" value="1"/>
</dbReference>
<evidence type="ECO:0000313" key="2">
    <source>
        <dbReference type="EMBL" id="SEM03317.1"/>
    </source>
</evidence>
<sequence>MIRQMLTSLAALALAAPLAAQEAAPDPGDWQTVTEAANGQTVYWHAWGGSNAINDYIAWAGRTVKDRHGVTVEHVKLKDTADAVSRVVAEKSAGKDAGGAVDLIWINGENFAAMKEQGLLFGPWAEDLPNWQFVDVEGKPAVSADFTVPTEGLEAPWGMAQIIFYHDTARLTEPPRSIAALADWARANPGRFAYPQPPDFLGSTFLKQAVIELTPDPSVLLAPVSEASYQTATAPLWAYLDDLTPNLWRSGAAYPQSGPRLIQMMADGEIDLALSFNPNEPSNAIANHELPDTVRTYVLDGGTIGNASFVAIPYNANAKAGALVLANFLMSPEAQARKQDPAVWGSGTVLAMDKLGKEDRARFDAIELGVATLGPADLGQALPEPHPSWMVRLEQDWTARYGVGQ</sequence>
<dbReference type="Gene3D" id="3.40.190.10">
    <property type="entry name" value="Periplasmic binding protein-like II"/>
    <property type="match status" value="2"/>
</dbReference>
<protein>
    <submittedName>
        <fullName evidence="2">Putative thiamine transport system substrate-binding protein</fullName>
    </submittedName>
</protein>
<dbReference type="InterPro" id="IPR006059">
    <property type="entry name" value="SBP"/>
</dbReference>
<dbReference type="RefSeq" id="WP_245770723.1">
    <property type="nucleotide sequence ID" value="NZ_FOAG01000011.1"/>
</dbReference>
<organism evidence="2 3">
    <name type="scientific">Roseovarius azorensis</name>
    <dbReference type="NCBI Taxonomy" id="1287727"/>
    <lineage>
        <taxon>Bacteria</taxon>
        <taxon>Pseudomonadati</taxon>
        <taxon>Pseudomonadota</taxon>
        <taxon>Alphaproteobacteria</taxon>
        <taxon>Rhodobacterales</taxon>
        <taxon>Roseobacteraceae</taxon>
        <taxon>Roseovarius</taxon>
    </lineage>
</organism>
<dbReference type="PANTHER" id="PTHR42779">
    <property type="entry name" value="PROTEIN YNJB"/>
    <property type="match status" value="1"/>
</dbReference>
<dbReference type="PIRSF" id="PIRSF029172">
    <property type="entry name" value="UCP029172_ABC_sbc_YnjB"/>
    <property type="match status" value="1"/>
</dbReference>
<proteinExistence type="predicted"/>
<dbReference type="Pfam" id="PF13416">
    <property type="entry name" value="SBP_bac_8"/>
    <property type="match status" value="1"/>
</dbReference>
<reference evidence="2 3" key="1">
    <citation type="submission" date="2016-10" db="EMBL/GenBank/DDBJ databases">
        <authorList>
            <person name="de Groot N.N."/>
        </authorList>
    </citation>
    <scope>NUCLEOTIDE SEQUENCE [LARGE SCALE GENOMIC DNA]</scope>
    <source>
        <strain evidence="2 3">DSM 100674</strain>
    </source>
</reference>
<dbReference type="InterPro" id="IPR027020">
    <property type="entry name" value="YnjB"/>
</dbReference>
<accession>A0A1H7V3L2</accession>